<protein>
    <submittedName>
        <fullName evidence="1">Uncharacterized protein</fullName>
    </submittedName>
</protein>
<proteinExistence type="predicted"/>
<name>A0A3N4HJ36_ASCIM</name>
<dbReference type="Proteomes" id="UP000275078">
    <property type="component" value="Unassembled WGS sequence"/>
</dbReference>
<gene>
    <name evidence="1" type="ORF">BJ508DRAFT_58184</name>
</gene>
<sequence length="181" mass="20144">MSYVYLTCVPTSSDGTQLTSSVKSSRFCACVTLPLRHHINSRVSQPHLSSPLDFFDTHVPTLASVTLHTTSQLSLLFNTAPVAPRCMHQNTFPTCKIGQTRSLLLSQYPNVVCTPERKADLLSQLSGSIQRLQLVRNPFLHELETCRTKIHHTETPSITTTISTNPILPDRFQLRTRGSTA</sequence>
<reference evidence="1 2" key="1">
    <citation type="journal article" date="2018" name="Nat. Ecol. Evol.">
        <title>Pezizomycetes genomes reveal the molecular basis of ectomycorrhizal truffle lifestyle.</title>
        <authorList>
            <person name="Murat C."/>
            <person name="Payen T."/>
            <person name="Noel B."/>
            <person name="Kuo A."/>
            <person name="Morin E."/>
            <person name="Chen J."/>
            <person name="Kohler A."/>
            <person name="Krizsan K."/>
            <person name="Balestrini R."/>
            <person name="Da Silva C."/>
            <person name="Montanini B."/>
            <person name="Hainaut M."/>
            <person name="Levati E."/>
            <person name="Barry K.W."/>
            <person name="Belfiori B."/>
            <person name="Cichocki N."/>
            <person name="Clum A."/>
            <person name="Dockter R.B."/>
            <person name="Fauchery L."/>
            <person name="Guy J."/>
            <person name="Iotti M."/>
            <person name="Le Tacon F."/>
            <person name="Lindquist E.A."/>
            <person name="Lipzen A."/>
            <person name="Malagnac F."/>
            <person name="Mello A."/>
            <person name="Molinier V."/>
            <person name="Miyauchi S."/>
            <person name="Poulain J."/>
            <person name="Riccioni C."/>
            <person name="Rubini A."/>
            <person name="Sitrit Y."/>
            <person name="Splivallo R."/>
            <person name="Traeger S."/>
            <person name="Wang M."/>
            <person name="Zifcakova L."/>
            <person name="Wipf D."/>
            <person name="Zambonelli A."/>
            <person name="Paolocci F."/>
            <person name="Nowrousian M."/>
            <person name="Ottonello S."/>
            <person name="Baldrian P."/>
            <person name="Spatafora J.W."/>
            <person name="Henrissat B."/>
            <person name="Nagy L.G."/>
            <person name="Aury J.M."/>
            <person name="Wincker P."/>
            <person name="Grigoriev I.V."/>
            <person name="Bonfante P."/>
            <person name="Martin F.M."/>
        </authorList>
    </citation>
    <scope>NUCLEOTIDE SEQUENCE [LARGE SCALE GENOMIC DNA]</scope>
    <source>
        <strain evidence="1 2">RN42</strain>
    </source>
</reference>
<organism evidence="1 2">
    <name type="scientific">Ascobolus immersus RN42</name>
    <dbReference type="NCBI Taxonomy" id="1160509"/>
    <lineage>
        <taxon>Eukaryota</taxon>
        <taxon>Fungi</taxon>
        <taxon>Dikarya</taxon>
        <taxon>Ascomycota</taxon>
        <taxon>Pezizomycotina</taxon>
        <taxon>Pezizomycetes</taxon>
        <taxon>Pezizales</taxon>
        <taxon>Ascobolaceae</taxon>
        <taxon>Ascobolus</taxon>
    </lineage>
</organism>
<evidence type="ECO:0000313" key="2">
    <source>
        <dbReference type="Proteomes" id="UP000275078"/>
    </source>
</evidence>
<dbReference type="EMBL" id="ML119839">
    <property type="protein sequence ID" value="RPA72946.1"/>
    <property type="molecule type" value="Genomic_DNA"/>
</dbReference>
<accession>A0A3N4HJ36</accession>
<dbReference type="AlphaFoldDB" id="A0A3N4HJ36"/>
<keyword evidence="2" id="KW-1185">Reference proteome</keyword>
<evidence type="ECO:0000313" key="1">
    <source>
        <dbReference type="EMBL" id="RPA72946.1"/>
    </source>
</evidence>